<evidence type="ECO:0000313" key="1">
    <source>
        <dbReference type="EMBL" id="MFF8280035.1"/>
    </source>
</evidence>
<dbReference type="EMBL" id="JBIBSM010000018">
    <property type="protein sequence ID" value="MFF8280035.1"/>
    <property type="molecule type" value="Genomic_DNA"/>
</dbReference>
<evidence type="ECO:0008006" key="3">
    <source>
        <dbReference type="Google" id="ProtNLM"/>
    </source>
</evidence>
<gene>
    <name evidence="1" type="ORF">ACF05T_28730</name>
</gene>
<proteinExistence type="predicted"/>
<protein>
    <recommendedName>
        <fullName evidence="3">Phage tail protein</fullName>
    </recommendedName>
</protein>
<keyword evidence="2" id="KW-1185">Reference proteome</keyword>
<reference evidence="1 2" key="1">
    <citation type="submission" date="2024-10" db="EMBL/GenBank/DDBJ databases">
        <title>The Natural Products Discovery Center: Release of the First 8490 Sequenced Strains for Exploring Actinobacteria Biosynthetic Diversity.</title>
        <authorList>
            <person name="Kalkreuter E."/>
            <person name="Kautsar S.A."/>
            <person name="Yang D."/>
            <person name="Bader C.D."/>
            <person name="Teijaro C.N."/>
            <person name="Fluegel L."/>
            <person name="Davis C.M."/>
            <person name="Simpson J.R."/>
            <person name="Lauterbach L."/>
            <person name="Steele A.D."/>
            <person name="Gui C."/>
            <person name="Meng S."/>
            <person name="Li G."/>
            <person name="Viehrig K."/>
            <person name="Ye F."/>
            <person name="Su P."/>
            <person name="Kiefer A.F."/>
            <person name="Nichols A."/>
            <person name="Cepeda A.J."/>
            <person name="Yan W."/>
            <person name="Fan B."/>
            <person name="Jiang Y."/>
            <person name="Adhikari A."/>
            <person name="Zheng C.-J."/>
            <person name="Schuster L."/>
            <person name="Cowan T.M."/>
            <person name="Smanski M.J."/>
            <person name="Chevrette M.G."/>
            <person name="De Carvalho L.P.S."/>
            <person name="Shen B."/>
        </authorList>
    </citation>
    <scope>NUCLEOTIDE SEQUENCE [LARGE SCALE GENOMIC DNA]</scope>
    <source>
        <strain evidence="1 2">NPDC015755</strain>
    </source>
</reference>
<evidence type="ECO:0000313" key="2">
    <source>
        <dbReference type="Proteomes" id="UP001603013"/>
    </source>
</evidence>
<dbReference type="RefSeq" id="WP_391936943.1">
    <property type="nucleotide sequence ID" value="NZ_JBIBSM010000018.1"/>
</dbReference>
<accession>A0ABW6YJU5</accession>
<sequence length="164" mass="18078">MATKIIDVTLATIDNIGNVGVSPKGVMRACTARAVDDDQLFQIEVLYQRMAGQPMHPSGVTGIRPGQSLTYNNITRRLKVSHFEPESEGHLAQMLIFDRDLTQDFVVDGQLQRDVPYQGSFNRKVRFAEIDGIQTITCNYNALSGSEVAKINVNYTVNLVSSSG</sequence>
<comment type="caution">
    <text evidence="1">The sequence shown here is derived from an EMBL/GenBank/DDBJ whole genome shotgun (WGS) entry which is preliminary data.</text>
</comment>
<organism evidence="1 2">
    <name type="scientific">Streptomyces lateritius</name>
    <dbReference type="NCBI Taxonomy" id="67313"/>
    <lineage>
        <taxon>Bacteria</taxon>
        <taxon>Bacillati</taxon>
        <taxon>Actinomycetota</taxon>
        <taxon>Actinomycetes</taxon>
        <taxon>Kitasatosporales</taxon>
        <taxon>Streptomycetaceae</taxon>
        <taxon>Streptomyces</taxon>
    </lineage>
</organism>
<dbReference type="Proteomes" id="UP001603013">
    <property type="component" value="Unassembled WGS sequence"/>
</dbReference>
<name>A0ABW6YJU5_9ACTN</name>